<feature type="transmembrane region" description="Helical" evidence="1">
    <location>
        <begin position="567"/>
        <end position="590"/>
    </location>
</feature>
<proteinExistence type="predicted"/>
<feature type="signal peptide" evidence="2">
    <location>
        <begin position="1"/>
        <end position="15"/>
    </location>
</feature>
<feature type="chain" id="PRO_5032331125" description="G-protein coupled receptors family 1 profile domain-containing protein" evidence="2">
    <location>
        <begin position="16"/>
        <end position="626"/>
    </location>
</feature>
<organism evidence="3 4">
    <name type="scientific">Brachionus calyciflorus</name>
    <dbReference type="NCBI Taxonomy" id="104777"/>
    <lineage>
        <taxon>Eukaryota</taxon>
        <taxon>Metazoa</taxon>
        <taxon>Spiralia</taxon>
        <taxon>Gnathifera</taxon>
        <taxon>Rotifera</taxon>
        <taxon>Eurotatoria</taxon>
        <taxon>Monogononta</taxon>
        <taxon>Pseudotrocha</taxon>
        <taxon>Ploima</taxon>
        <taxon>Brachionidae</taxon>
        <taxon>Brachionus</taxon>
    </lineage>
</organism>
<feature type="transmembrane region" description="Helical" evidence="1">
    <location>
        <begin position="525"/>
        <end position="547"/>
    </location>
</feature>
<evidence type="ECO:0000256" key="1">
    <source>
        <dbReference type="SAM" id="Phobius"/>
    </source>
</evidence>
<dbReference type="AlphaFoldDB" id="A0A814KX32"/>
<evidence type="ECO:0000313" key="3">
    <source>
        <dbReference type="EMBL" id="CAF1056844.1"/>
    </source>
</evidence>
<protein>
    <recommendedName>
        <fullName evidence="5">G-protein coupled receptors family 1 profile domain-containing protein</fullName>
    </recommendedName>
</protein>
<gene>
    <name evidence="3" type="ORF">OXX778_LOCUS19093</name>
</gene>
<comment type="caution">
    <text evidence="3">The sequence shown here is derived from an EMBL/GenBank/DDBJ whole genome shotgun (WGS) entry which is preliminary data.</text>
</comment>
<feature type="transmembrane region" description="Helical" evidence="1">
    <location>
        <begin position="448"/>
        <end position="469"/>
    </location>
</feature>
<reference evidence="3" key="1">
    <citation type="submission" date="2021-02" db="EMBL/GenBank/DDBJ databases">
        <authorList>
            <person name="Nowell W R."/>
        </authorList>
    </citation>
    <scope>NUCLEOTIDE SEQUENCE</scope>
    <source>
        <strain evidence="3">Ploen Becks lab</strain>
    </source>
</reference>
<keyword evidence="1" id="KW-0472">Membrane</keyword>
<sequence>MIKILIALNIIPVFCVMNKCGNQKDCFYSFDTIVCFDIKSNPKDCFHGQSFIFFKLKKYTILTKKSLSQLLDNLLSLNQIDTLIFSNIYRFEKNFLFSPKIKPDSKLRMTFVDSSLALYNSKKALPDFCSTNSNNFISIEEISFIQRIKYTKISPTLFENIELNTLKFNQFVNTFYLKNFINFFNEKVNSKIKNLILMENENLALDSNIFHRDLFYFTEAIELNGNIKSIQRNLFENMTNLKSITLTYYYKFNLFYHGIEWIKSINKDLDIEQNRINQSRLVKIQIFTFSDSRNDPKLKLFPDEDFCLYSDFPFNQMTMLNIQNRLKSNESCTLNYITLNNAKLEIFLKDPSASYHNNCLPKEEQISKCNFDKMRKNCDFKKTYKSNYHFQNLSDFLIFGDFIFMFVLNSLLCFIGVIKSLSMIVIFKNNQTKNSKFYFIKKYSTISLVYYVINLTSLINQCPFDIGLFCSKIRNSILAQYFYIIFTSYITFVLQVCLNIVFVGYNYFRYVSIDKSKNRFKITNFNFFFGVCLVLGLFLAIPKLFYYEINYYEFNSDYPKSLEGSNLIDPFSINSLIEYSHILIVSLNFISERILIVHQEYMLMHTFTFVDGLPNHHIQKTFQHTT</sequence>
<feature type="transmembrane region" description="Helical" evidence="1">
    <location>
        <begin position="402"/>
        <end position="427"/>
    </location>
</feature>
<name>A0A814KX32_9BILA</name>
<evidence type="ECO:0000256" key="2">
    <source>
        <dbReference type="SAM" id="SignalP"/>
    </source>
</evidence>
<feature type="transmembrane region" description="Helical" evidence="1">
    <location>
        <begin position="481"/>
        <end position="505"/>
    </location>
</feature>
<accession>A0A814KX32</accession>
<keyword evidence="1" id="KW-1133">Transmembrane helix</keyword>
<dbReference type="Proteomes" id="UP000663879">
    <property type="component" value="Unassembled WGS sequence"/>
</dbReference>
<evidence type="ECO:0000313" key="4">
    <source>
        <dbReference type="Proteomes" id="UP000663879"/>
    </source>
</evidence>
<keyword evidence="2" id="KW-0732">Signal</keyword>
<dbReference type="OrthoDB" id="10235894at2759"/>
<keyword evidence="1" id="KW-0812">Transmembrane</keyword>
<keyword evidence="4" id="KW-1185">Reference proteome</keyword>
<dbReference type="EMBL" id="CAJNOC010005605">
    <property type="protein sequence ID" value="CAF1056844.1"/>
    <property type="molecule type" value="Genomic_DNA"/>
</dbReference>
<evidence type="ECO:0008006" key="5">
    <source>
        <dbReference type="Google" id="ProtNLM"/>
    </source>
</evidence>